<keyword evidence="2" id="KW-1133">Transmembrane helix</keyword>
<keyword evidence="2" id="KW-0812">Transmembrane</keyword>
<dbReference type="AlphaFoldDB" id="A0A402APL1"/>
<feature type="region of interest" description="Disordered" evidence="1">
    <location>
        <begin position="141"/>
        <end position="192"/>
    </location>
</feature>
<proteinExistence type="predicted"/>
<feature type="compositionally biased region" description="Low complexity" evidence="1">
    <location>
        <begin position="141"/>
        <end position="153"/>
    </location>
</feature>
<dbReference type="Proteomes" id="UP000287188">
    <property type="component" value="Unassembled WGS sequence"/>
</dbReference>
<name>A0A402APL1_9CHLR</name>
<dbReference type="EMBL" id="BIFS01000001">
    <property type="protein sequence ID" value="GCE20994.1"/>
    <property type="molecule type" value="Genomic_DNA"/>
</dbReference>
<feature type="compositionally biased region" description="Polar residues" evidence="1">
    <location>
        <begin position="208"/>
        <end position="219"/>
    </location>
</feature>
<gene>
    <name evidence="3" type="ORF">KDK_47940</name>
</gene>
<comment type="caution">
    <text evidence="3">The sequence shown here is derived from an EMBL/GenBank/DDBJ whole genome shotgun (WGS) entry which is preliminary data.</text>
</comment>
<feature type="region of interest" description="Disordered" evidence="1">
    <location>
        <begin position="204"/>
        <end position="223"/>
    </location>
</feature>
<accession>A0A402APL1</accession>
<reference evidence="4" key="1">
    <citation type="submission" date="2018-12" db="EMBL/GenBank/DDBJ databases">
        <title>Tengunoibacter tsumagoiensis gen. nov., sp. nov., Dictyobacter kobayashii sp. nov., D. alpinus sp. nov., and D. joshuensis sp. nov. and description of Dictyobacteraceae fam. nov. within the order Ktedonobacterales isolated from Tengu-no-mugimeshi.</title>
        <authorList>
            <person name="Wang C.M."/>
            <person name="Zheng Y."/>
            <person name="Sakai Y."/>
            <person name="Toyoda A."/>
            <person name="Minakuchi Y."/>
            <person name="Abe K."/>
            <person name="Yokota A."/>
            <person name="Yabe S."/>
        </authorList>
    </citation>
    <scope>NUCLEOTIDE SEQUENCE [LARGE SCALE GENOMIC DNA]</scope>
    <source>
        <strain evidence="4">Uno11</strain>
    </source>
</reference>
<feature type="compositionally biased region" description="Polar residues" evidence="1">
    <location>
        <begin position="175"/>
        <end position="192"/>
    </location>
</feature>
<evidence type="ECO:0000313" key="3">
    <source>
        <dbReference type="EMBL" id="GCE20994.1"/>
    </source>
</evidence>
<evidence type="ECO:0000256" key="2">
    <source>
        <dbReference type="SAM" id="Phobius"/>
    </source>
</evidence>
<feature type="compositionally biased region" description="Low complexity" evidence="1">
    <location>
        <begin position="160"/>
        <end position="170"/>
    </location>
</feature>
<sequence>MINEVLLTPVKAPLYCTPTPGLPNTTNAPRIELYNASLQTLQLPHAGLDSGPNTTIYNFLLNPMPAHSFIVIFLPANQATEISKNALLRLTTSGTTIDQVSLPVLLPDTSYARTPDGGASWHITQNPTIGVSNVPIQATATATAKTKKPTATPKAHRPRTPTTRTQAQDQAKGDTVSQSADPTQTGDQLQPQGNYMQANWKDVHIPTPENSAGTANSPPTAGPVEVPASNGSIAQKIILSVLILTLICVLWLCRRLFFKS</sequence>
<organism evidence="3 4">
    <name type="scientific">Dictyobacter kobayashii</name>
    <dbReference type="NCBI Taxonomy" id="2014872"/>
    <lineage>
        <taxon>Bacteria</taxon>
        <taxon>Bacillati</taxon>
        <taxon>Chloroflexota</taxon>
        <taxon>Ktedonobacteria</taxon>
        <taxon>Ktedonobacterales</taxon>
        <taxon>Dictyobacteraceae</taxon>
        <taxon>Dictyobacter</taxon>
    </lineage>
</organism>
<evidence type="ECO:0000256" key="1">
    <source>
        <dbReference type="SAM" id="MobiDB-lite"/>
    </source>
</evidence>
<feature type="transmembrane region" description="Helical" evidence="2">
    <location>
        <begin position="237"/>
        <end position="257"/>
    </location>
</feature>
<keyword evidence="2" id="KW-0472">Membrane</keyword>
<keyword evidence="4" id="KW-1185">Reference proteome</keyword>
<evidence type="ECO:0000313" key="4">
    <source>
        <dbReference type="Proteomes" id="UP000287188"/>
    </source>
</evidence>
<protein>
    <submittedName>
        <fullName evidence="3">Uncharacterized protein</fullName>
    </submittedName>
</protein>